<dbReference type="PANTHER" id="PTHR42873">
    <property type="entry name" value="RIBOSOMAL RNA LARGE SUBUNIT METHYLTRANSFERASE"/>
    <property type="match status" value="1"/>
</dbReference>
<organism evidence="10 11">
    <name type="scientific">Anaeromyxobacter paludicola</name>
    <dbReference type="NCBI Taxonomy" id="2918171"/>
    <lineage>
        <taxon>Bacteria</taxon>
        <taxon>Pseudomonadati</taxon>
        <taxon>Myxococcota</taxon>
        <taxon>Myxococcia</taxon>
        <taxon>Myxococcales</taxon>
        <taxon>Cystobacterineae</taxon>
        <taxon>Anaeromyxobacteraceae</taxon>
        <taxon>Anaeromyxobacter</taxon>
    </lineage>
</organism>
<dbReference type="RefSeq" id="WP_248342794.1">
    <property type="nucleotide sequence ID" value="NZ_AP025592.1"/>
</dbReference>
<dbReference type="InterPro" id="IPR036974">
    <property type="entry name" value="PUA_sf"/>
</dbReference>
<dbReference type="InterPro" id="IPR041532">
    <property type="entry name" value="RlmI-like_PUA"/>
</dbReference>
<dbReference type="Proteomes" id="UP001162734">
    <property type="component" value="Chromosome"/>
</dbReference>
<dbReference type="SUPFAM" id="SSF88697">
    <property type="entry name" value="PUA domain-like"/>
    <property type="match status" value="1"/>
</dbReference>
<dbReference type="CDD" id="cd11572">
    <property type="entry name" value="RlmI_M_like"/>
    <property type="match status" value="1"/>
</dbReference>
<proteinExistence type="inferred from homology"/>
<dbReference type="SUPFAM" id="SSF53335">
    <property type="entry name" value="S-adenosyl-L-methionine-dependent methyltransferases"/>
    <property type="match status" value="1"/>
</dbReference>
<comment type="similarity">
    <text evidence="8">Belongs to the methyltransferase superfamily. RlmI family.</text>
</comment>
<gene>
    <name evidence="10" type="ORF">AMPC_34570</name>
</gene>
<name>A0ABN6NAV7_9BACT</name>
<evidence type="ECO:0000256" key="3">
    <source>
        <dbReference type="ARBA" id="ARBA00022552"/>
    </source>
</evidence>
<evidence type="ECO:0000256" key="2">
    <source>
        <dbReference type="ARBA" id="ARBA00022490"/>
    </source>
</evidence>
<dbReference type="GO" id="GO:0032259">
    <property type="term" value="P:methylation"/>
    <property type="evidence" value="ECO:0007669"/>
    <property type="project" value="UniProtKB-KW"/>
</dbReference>
<evidence type="ECO:0000256" key="4">
    <source>
        <dbReference type="ARBA" id="ARBA00022603"/>
    </source>
</evidence>
<dbReference type="Gene3D" id="2.30.130.10">
    <property type="entry name" value="PUA domain"/>
    <property type="match status" value="1"/>
</dbReference>
<accession>A0ABN6NAV7</accession>
<keyword evidence="7" id="KW-0694">RNA-binding</keyword>
<keyword evidence="3" id="KW-0698">rRNA processing</keyword>
<dbReference type="Pfam" id="PF17785">
    <property type="entry name" value="PUA_3"/>
    <property type="match status" value="1"/>
</dbReference>
<dbReference type="PANTHER" id="PTHR42873:SF1">
    <property type="entry name" value="S-ADENOSYLMETHIONINE-DEPENDENT METHYLTRANSFERASE DOMAIN-CONTAINING PROTEIN"/>
    <property type="match status" value="1"/>
</dbReference>
<dbReference type="EMBL" id="AP025592">
    <property type="protein sequence ID" value="BDG10344.1"/>
    <property type="molecule type" value="Genomic_DNA"/>
</dbReference>
<evidence type="ECO:0000259" key="9">
    <source>
        <dbReference type="SMART" id="SM00359"/>
    </source>
</evidence>
<dbReference type="SMART" id="SM00359">
    <property type="entry name" value="PUA"/>
    <property type="match status" value="1"/>
</dbReference>
<dbReference type="InterPro" id="IPR015947">
    <property type="entry name" value="PUA-like_sf"/>
</dbReference>
<evidence type="ECO:0000313" key="10">
    <source>
        <dbReference type="EMBL" id="BDG10344.1"/>
    </source>
</evidence>
<dbReference type="Gene3D" id="3.40.50.150">
    <property type="entry name" value="Vaccinia Virus protein VP39"/>
    <property type="match status" value="1"/>
</dbReference>
<feature type="domain" description="PUA" evidence="9">
    <location>
        <begin position="3"/>
        <end position="87"/>
    </location>
</feature>
<dbReference type="CDD" id="cd02440">
    <property type="entry name" value="AdoMet_MTases"/>
    <property type="match status" value="1"/>
</dbReference>
<dbReference type="PROSITE" id="PS50890">
    <property type="entry name" value="PUA"/>
    <property type="match status" value="1"/>
</dbReference>
<keyword evidence="11" id="KW-1185">Reference proteome</keyword>
<dbReference type="CDD" id="cd21153">
    <property type="entry name" value="PUA_RlmI"/>
    <property type="match status" value="1"/>
</dbReference>
<protein>
    <submittedName>
        <fullName evidence="10">SAM-dependent methyltransferase</fullName>
    </submittedName>
</protein>
<keyword evidence="4 10" id="KW-0489">Methyltransferase</keyword>
<dbReference type="Gene3D" id="3.30.750.80">
    <property type="entry name" value="RNA methyltransferase domain (HRMD) like"/>
    <property type="match status" value="1"/>
</dbReference>
<keyword evidence="5" id="KW-0808">Transferase</keyword>
<dbReference type="GO" id="GO:0008168">
    <property type="term" value="F:methyltransferase activity"/>
    <property type="evidence" value="ECO:0007669"/>
    <property type="project" value="UniProtKB-KW"/>
</dbReference>
<dbReference type="InterPro" id="IPR029063">
    <property type="entry name" value="SAM-dependent_MTases_sf"/>
</dbReference>
<sequence length="388" mass="42647">MEPYVTVTRRGADRLAHGHPWIYRGDVESAPARVESGDVVTIQDGRRKFLGKAFWSARSKIALRLLTRDEEPVDDDFFAERIRSAIDLRRVAFGDEPAVRLVHGEADLLPGLVADRYGDVAVVQTLVPGTDRRKALIADVLAGELGLRTVVQRNDVRVRELEGLPQEKGVLRGEAPGALEYREGEVRLGLDVLEGQKTGAFLDQRENHLAAGGYARGRCVDCFSYAGGFALQLARRASEVTAVEMQPVAAGLLRGNAARNRAGNLSVVEANAFDWLRDESEKAPSWDLVVLDPPAFAKNKEAVPAARRGYKEINLRAMQILKPGGILVTASCSYHVPEAMLEEIVHEAARDAGRPVQVLERRGAGRDHPVLLGVPETRYLKCFVLRLP</sequence>
<keyword evidence="2" id="KW-0963">Cytoplasm</keyword>
<dbReference type="Pfam" id="PF10672">
    <property type="entry name" value="Methyltrans_SAM"/>
    <property type="match status" value="1"/>
</dbReference>
<evidence type="ECO:0000256" key="8">
    <source>
        <dbReference type="ARBA" id="ARBA00038091"/>
    </source>
</evidence>
<evidence type="ECO:0000313" key="11">
    <source>
        <dbReference type="Proteomes" id="UP001162734"/>
    </source>
</evidence>
<evidence type="ECO:0000256" key="7">
    <source>
        <dbReference type="ARBA" id="ARBA00022884"/>
    </source>
</evidence>
<reference evidence="11" key="1">
    <citation type="journal article" date="2022" name="Int. J. Syst. Evol. Microbiol.">
        <title>Anaeromyxobacter oryzae sp. nov., Anaeromyxobacter diazotrophicus sp. nov. and Anaeromyxobacter paludicola sp. nov., isolated from paddy soils.</title>
        <authorList>
            <person name="Itoh H."/>
            <person name="Xu Z."/>
            <person name="Mise K."/>
            <person name="Masuda Y."/>
            <person name="Ushijima N."/>
            <person name="Hayakawa C."/>
            <person name="Shiratori Y."/>
            <person name="Senoo K."/>
        </authorList>
    </citation>
    <scope>NUCLEOTIDE SEQUENCE [LARGE SCALE GENOMIC DNA]</scope>
    <source>
        <strain evidence="11">Red630</strain>
    </source>
</reference>
<evidence type="ECO:0000256" key="1">
    <source>
        <dbReference type="ARBA" id="ARBA00004496"/>
    </source>
</evidence>
<dbReference type="InterPro" id="IPR019614">
    <property type="entry name" value="SAM-dep_methyl-trfase"/>
</dbReference>
<dbReference type="InterPro" id="IPR002478">
    <property type="entry name" value="PUA"/>
</dbReference>
<evidence type="ECO:0000256" key="6">
    <source>
        <dbReference type="ARBA" id="ARBA00022691"/>
    </source>
</evidence>
<keyword evidence="6" id="KW-0949">S-adenosyl-L-methionine</keyword>
<evidence type="ECO:0000256" key="5">
    <source>
        <dbReference type="ARBA" id="ARBA00022679"/>
    </source>
</evidence>
<comment type="subcellular location">
    <subcellularLocation>
        <location evidence="1">Cytoplasm</location>
    </subcellularLocation>
</comment>